<reference evidence="1" key="2">
    <citation type="submission" date="2025-09" db="UniProtKB">
        <authorList>
            <consortium name="Ensembl"/>
        </authorList>
    </citation>
    <scope>IDENTIFICATION</scope>
</reference>
<dbReference type="GeneTree" id="ENSGT00960000191926"/>
<reference evidence="1" key="1">
    <citation type="submission" date="2025-08" db="UniProtKB">
        <authorList>
            <consortium name="Ensembl"/>
        </authorList>
    </citation>
    <scope>IDENTIFICATION</scope>
</reference>
<organism evidence="1 2">
    <name type="scientific">Pseudonaja textilis</name>
    <name type="common">Eastern brown snake</name>
    <dbReference type="NCBI Taxonomy" id="8673"/>
    <lineage>
        <taxon>Eukaryota</taxon>
        <taxon>Metazoa</taxon>
        <taxon>Chordata</taxon>
        <taxon>Craniata</taxon>
        <taxon>Vertebrata</taxon>
        <taxon>Euteleostomi</taxon>
        <taxon>Lepidosauria</taxon>
        <taxon>Squamata</taxon>
        <taxon>Bifurcata</taxon>
        <taxon>Unidentata</taxon>
        <taxon>Episquamata</taxon>
        <taxon>Toxicofera</taxon>
        <taxon>Serpentes</taxon>
        <taxon>Colubroidea</taxon>
        <taxon>Elapidae</taxon>
        <taxon>Hydrophiinae</taxon>
        <taxon>Pseudonaja</taxon>
    </lineage>
</organism>
<evidence type="ECO:0000313" key="2">
    <source>
        <dbReference type="Proteomes" id="UP000472273"/>
    </source>
</evidence>
<proteinExistence type="predicted"/>
<evidence type="ECO:0000313" key="1">
    <source>
        <dbReference type="Ensembl" id="ENSPTXP00000022015.1"/>
    </source>
</evidence>
<dbReference type="AlphaFoldDB" id="A0A670ZGU7"/>
<dbReference type="Ensembl" id="ENSPTXT00000022689.1">
    <property type="protein sequence ID" value="ENSPTXP00000022015.1"/>
    <property type="gene ID" value="ENSPTXG00000015231.1"/>
</dbReference>
<dbReference type="OMA" id="YCITSEN"/>
<dbReference type="Proteomes" id="UP000472273">
    <property type="component" value="Unplaced"/>
</dbReference>
<keyword evidence="2" id="KW-1185">Reference proteome</keyword>
<name>A0A670ZGU7_PSETE</name>
<protein>
    <submittedName>
        <fullName evidence="1">Uncharacterized protein</fullName>
    </submittedName>
</protein>
<sequence length="73" mass="8399">MFKEPVEILPQRVRRCSDSHYDTKGLKEVSQKSPTSSKRCFSLLFLCPSGNNNGTIEDRQRPEVVFYCITSEN</sequence>
<accession>A0A670ZGU7</accession>